<proteinExistence type="predicted"/>
<name>A0A0D7ACQ5_9AGAR</name>
<reference evidence="3 4" key="1">
    <citation type="journal article" date="2015" name="Fungal Genet. Biol.">
        <title>Evolution of novel wood decay mechanisms in Agaricales revealed by the genome sequences of Fistulina hepatica and Cylindrobasidium torrendii.</title>
        <authorList>
            <person name="Floudas D."/>
            <person name="Held B.W."/>
            <person name="Riley R."/>
            <person name="Nagy L.G."/>
            <person name="Koehler G."/>
            <person name="Ransdell A.S."/>
            <person name="Younus H."/>
            <person name="Chow J."/>
            <person name="Chiniquy J."/>
            <person name="Lipzen A."/>
            <person name="Tritt A."/>
            <person name="Sun H."/>
            <person name="Haridas S."/>
            <person name="LaButti K."/>
            <person name="Ohm R.A."/>
            <person name="Kues U."/>
            <person name="Blanchette R.A."/>
            <person name="Grigoriev I.V."/>
            <person name="Minto R.E."/>
            <person name="Hibbett D.S."/>
        </authorList>
    </citation>
    <scope>NUCLEOTIDE SEQUENCE [LARGE SCALE GENOMIC DNA]</scope>
    <source>
        <strain evidence="3 4">ATCC 64428</strain>
    </source>
</reference>
<dbReference type="PROSITE" id="PS50097">
    <property type="entry name" value="BTB"/>
    <property type="match status" value="1"/>
</dbReference>
<feature type="domain" description="BTB" evidence="2">
    <location>
        <begin position="47"/>
        <end position="120"/>
    </location>
</feature>
<organism evidence="3 4">
    <name type="scientific">Fistulina hepatica ATCC 64428</name>
    <dbReference type="NCBI Taxonomy" id="1128425"/>
    <lineage>
        <taxon>Eukaryota</taxon>
        <taxon>Fungi</taxon>
        <taxon>Dikarya</taxon>
        <taxon>Basidiomycota</taxon>
        <taxon>Agaricomycotina</taxon>
        <taxon>Agaricomycetes</taxon>
        <taxon>Agaricomycetidae</taxon>
        <taxon>Agaricales</taxon>
        <taxon>Fistulinaceae</taxon>
        <taxon>Fistulina</taxon>
    </lineage>
</organism>
<sequence length="347" mass="38655">MVDSDSGPRGVKRTRSDEDNSSSGSSNGSAQQTRLASAKRSSAFWYSDGSLIIHASSTLFCIHRGFLAKNSSFFDDLTTFACIADELHLDGCPVVEVSDSPEEWAELLGALYNPVYFLATSENRRADFVRSYARLVSISTKYAFATIRAQAIRKLEECIPTSLVSVPPAFGLLPNSMLIGQFRKSNALMFLPYLYYVAMTETTADALWSIPNDVFSAEDKAIVFRARLNLQSSMRRTSLRYNYCSIPTIQECTCLANSHTTSLPPPYDQTLFRAHVLSNRSEFIRIIGQRQGLCANHIAVLMTLHKEGRAQAWMELPTAFGLEPWDKLKSIQDIDNQPTSSHETSDS</sequence>
<evidence type="ECO:0000313" key="3">
    <source>
        <dbReference type="EMBL" id="KIY48425.1"/>
    </source>
</evidence>
<dbReference type="InterPro" id="IPR000210">
    <property type="entry name" value="BTB/POZ_dom"/>
</dbReference>
<dbReference type="AlphaFoldDB" id="A0A0D7ACQ5"/>
<dbReference type="EMBL" id="KN881833">
    <property type="protein sequence ID" value="KIY48425.1"/>
    <property type="molecule type" value="Genomic_DNA"/>
</dbReference>
<protein>
    <recommendedName>
        <fullName evidence="2">BTB domain-containing protein</fullName>
    </recommendedName>
</protein>
<evidence type="ECO:0000259" key="2">
    <source>
        <dbReference type="PROSITE" id="PS50097"/>
    </source>
</evidence>
<accession>A0A0D7ACQ5</accession>
<keyword evidence="4" id="KW-1185">Reference proteome</keyword>
<feature type="region of interest" description="Disordered" evidence="1">
    <location>
        <begin position="1"/>
        <end position="32"/>
    </location>
</feature>
<dbReference type="OrthoDB" id="3217871at2759"/>
<dbReference type="Proteomes" id="UP000054144">
    <property type="component" value="Unassembled WGS sequence"/>
</dbReference>
<evidence type="ECO:0000256" key="1">
    <source>
        <dbReference type="SAM" id="MobiDB-lite"/>
    </source>
</evidence>
<evidence type="ECO:0000313" key="4">
    <source>
        <dbReference type="Proteomes" id="UP000054144"/>
    </source>
</evidence>
<gene>
    <name evidence="3" type="ORF">FISHEDRAFT_73622</name>
</gene>